<feature type="transmembrane region" description="Helical" evidence="1">
    <location>
        <begin position="158"/>
        <end position="186"/>
    </location>
</feature>
<dbReference type="EMBL" id="BATC01000060">
    <property type="protein sequence ID" value="GAD60240.1"/>
    <property type="molecule type" value="Genomic_DNA"/>
</dbReference>
<comment type="caution">
    <text evidence="2">The sequence shown here is derived from an EMBL/GenBank/DDBJ whole genome shotgun (WGS) entry which is preliminary data.</text>
</comment>
<keyword evidence="1" id="KW-1133">Transmembrane helix</keyword>
<dbReference type="Pfam" id="PF16949">
    <property type="entry name" value="ABC_tran_2"/>
    <property type="match status" value="1"/>
</dbReference>
<gene>
    <name evidence="2" type="ORF">MBEBAB_2490</name>
</gene>
<evidence type="ECO:0008006" key="4">
    <source>
        <dbReference type="Google" id="ProtNLM"/>
    </source>
</evidence>
<dbReference type="RefSeq" id="WP_021698334.1">
    <property type="nucleotide sequence ID" value="NZ_BATC01000060.1"/>
</dbReference>
<reference evidence="3" key="1">
    <citation type="journal article" date="2013" name="Genome Announc.">
        <title>Draft Genome Sequence of the Dimorphic Prosthecate Bacterium Brevundimonas abyssalis TAR-001T.</title>
        <authorList>
            <person name="Tsubouchi T."/>
            <person name="Nishi S."/>
            <person name="Usui K."/>
            <person name="Shimane Y."/>
            <person name="Takaki Y."/>
            <person name="Maruyama T."/>
            <person name="Hatada Y."/>
        </authorList>
    </citation>
    <scope>NUCLEOTIDE SEQUENCE [LARGE SCALE GENOMIC DNA]</scope>
    <source>
        <strain evidence="3">TAR-001</strain>
    </source>
</reference>
<dbReference type="OrthoDB" id="7339241at2"/>
<evidence type="ECO:0000313" key="3">
    <source>
        <dbReference type="Proteomes" id="UP000016569"/>
    </source>
</evidence>
<feature type="transmembrane region" description="Helical" evidence="1">
    <location>
        <begin position="42"/>
        <end position="65"/>
    </location>
</feature>
<feature type="transmembrane region" description="Helical" evidence="1">
    <location>
        <begin position="354"/>
        <end position="380"/>
    </location>
</feature>
<feature type="transmembrane region" description="Helical" evidence="1">
    <location>
        <begin position="259"/>
        <end position="280"/>
    </location>
</feature>
<evidence type="ECO:0000313" key="2">
    <source>
        <dbReference type="EMBL" id="GAD60240.1"/>
    </source>
</evidence>
<accession>A0A8E0ND73</accession>
<protein>
    <recommendedName>
        <fullName evidence="4">ABC-2 type transport system permease protein</fullName>
    </recommendedName>
</protein>
<feature type="transmembrane region" description="Helical" evidence="1">
    <location>
        <begin position="404"/>
        <end position="425"/>
    </location>
</feature>
<keyword evidence="3" id="KW-1185">Reference proteome</keyword>
<name>A0A8E0ND73_9CAUL</name>
<feature type="transmembrane region" description="Helical" evidence="1">
    <location>
        <begin position="466"/>
        <end position="484"/>
    </location>
</feature>
<dbReference type="InterPro" id="IPR031599">
    <property type="entry name" value="ABC_tran_2"/>
</dbReference>
<keyword evidence="1" id="KW-0472">Membrane</keyword>
<feature type="transmembrane region" description="Helical" evidence="1">
    <location>
        <begin position="125"/>
        <end position="152"/>
    </location>
</feature>
<dbReference type="Proteomes" id="UP000016569">
    <property type="component" value="Unassembled WGS sequence"/>
</dbReference>
<keyword evidence="1" id="KW-0812">Transmembrane</keyword>
<feature type="transmembrane region" description="Helical" evidence="1">
    <location>
        <begin position="490"/>
        <end position="509"/>
    </location>
</feature>
<feature type="transmembrane region" description="Helical" evidence="1">
    <location>
        <begin position="77"/>
        <end position="104"/>
    </location>
</feature>
<dbReference type="AlphaFoldDB" id="A0A8E0ND73"/>
<feature type="transmembrane region" description="Helical" evidence="1">
    <location>
        <begin position="193"/>
        <end position="213"/>
    </location>
</feature>
<feature type="transmembrane region" description="Helical" evidence="1">
    <location>
        <begin position="329"/>
        <end position="348"/>
    </location>
</feature>
<organism evidence="2 3">
    <name type="scientific">Brevundimonas abyssalis TAR-001</name>
    <dbReference type="NCBI Taxonomy" id="1391729"/>
    <lineage>
        <taxon>Bacteria</taxon>
        <taxon>Pseudomonadati</taxon>
        <taxon>Pseudomonadota</taxon>
        <taxon>Alphaproteobacteria</taxon>
        <taxon>Caulobacterales</taxon>
        <taxon>Caulobacteraceae</taxon>
        <taxon>Brevundimonas</taxon>
    </lineage>
</organism>
<sequence>MIRFLKAGSIPWLLAHEVRLGWRGMDGKQGEKKEGLSAGKAMLILLIGLALLGLVGGGVGLAFLVSEFPLTASPMAALIATGAMGAILTLMLTHAINASVQALYQRGDLDLLMSSPLKPRVVLTVRLIAIAVVAGLLYYILITPFVLAAWALGQPHWLALYGLIAGLTLIATTLSLGVTMGLFALIGPRRTRVAAQVTAGFVGAAAFLASQIYNFTRPRDDEEGASALAELFQSWAASDAFQDGGWGTWVLRAVLGEPLPLILFLAAGLIVFAVTTTALARRFAENAAAAVGDRAGSKPRRVADRAFAAGLTRVMVQKELRLLARDPQLLSQVLLRLLYLLPLGFILFRNAQSGVGVAFGAGAVVIMAGQLAGSFSWITISAEDSPELLRSAPVQQGRVDRAKLYAALIPAMSLTAVALAGLAVIAPLASVVVLIGCLAASASAGLINIWRQKPAQRRDFQKSRKGSLLVGLAEFLVGALWAAATGLAVAGQIWALLPAALAVGFTLMLRRSPEKIAAAAALS</sequence>
<proteinExistence type="predicted"/>
<feature type="transmembrane region" description="Helical" evidence="1">
    <location>
        <begin position="431"/>
        <end position="450"/>
    </location>
</feature>
<evidence type="ECO:0000256" key="1">
    <source>
        <dbReference type="SAM" id="Phobius"/>
    </source>
</evidence>